<evidence type="ECO:0000313" key="3">
    <source>
        <dbReference type="Proteomes" id="UP000268048"/>
    </source>
</evidence>
<dbReference type="EMBL" id="CP027753">
    <property type="protein sequence ID" value="AZE47420.1"/>
    <property type="molecule type" value="Genomic_DNA"/>
</dbReference>
<gene>
    <name evidence="2" type="ORF">C4K04_1732</name>
</gene>
<name>A0A3G7TK95_9PSED</name>
<sequence>MQDLRPLRRRSQAAPAATEKRQSPVNRALVFFSHWICKKSLLY</sequence>
<dbReference type="Proteomes" id="UP000268048">
    <property type="component" value="Chromosome"/>
</dbReference>
<protein>
    <submittedName>
        <fullName evidence="2">Uncharacterized protein</fullName>
    </submittedName>
</protein>
<accession>A0A3G7TK95</accession>
<evidence type="ECO:0000256" key="1">
    <source>
        <dbReference type="SAM" id="MobiDB-lite"/>
    </source>
</evidence>
<dbReference type="AlphaFoldDB" id="A0A3G7TK95"/>
<feature type="region of interest" description="Disordered" evidence="1">
    <location>
        <begin position="1"/>
        <end position="22"/>
    </location>
</feature>
<evidence type="ECO:0000313" key="2">
    <source>
        <dbReference type="EMBL" id="AZE47420.1"/>
    </source>
</evidence>
<reference evidence="2 3" key="1">
    <citation type="submission" date="2018-03" db="EMBL/GenBank/DDBJ databases">
        <title>Diversity of phytobeneficial traits revealed by whole-genome analysis of worldwide-isolated phenazine-producing Pseudomonas spp.</title>
        <authorList>
            <person name="Biessy A."/>
            <person name="Novinscak A."/>
            <person name="Blom J."/>
            <person name="Leger G."/>
            <person name="Thomashow L.S."/>
            <person name="Cazorla F.M."/>
            <person name="Josic D."/>
            <person name="Filion M."/>
        </authorList>
    </citation>
    <scope>NUCLEOTIDE SEQUENCE [LARGE SCALE GENOMIC DNA]</scope>
    <source>
        <strain evidence="2 3">B25</strain>
    </source>
</reference>
<organism evidence="2 3">
    <name type="scientific">Pseudomonas chlororaphis</name>
    <dbReference type="NCBI Taxonomy" id="587753"/>
    <lineage>
        <taxon>Bacteria</taxon>
        <taxon>Pseudomonadati</taxon>
        <taxon>Pseudomonadota</taxon>
        <taxon>Gammaproteobacteria</taxon>
        <taxon>Pseudomonadales</taxon>
        <taxon>Pseudomonadaceae</taxon>
        <taxon>Pseudomonas</taxon>
    </lineage>
</organism>
<proteinExistence type="predicted"/>